<evidence type="ECO:0000256" key="1">
    <source>
        <dbReference type="ARBA" id="ARBA00022630"/>
    </source>
</evidence>
<gene>
    <name evidence="4" type="ORF">HMPREF0373_02215</name>
</gene>
<protein>
    <recommendedName>
        <fullName evidence="3">NADPH-dependent FMN reductase-like domain-containing protein</fullName>
    </recommendedName>
</protein>
<reference evidence="4 5" key="1">
    <citation type="submission" date="2013-06" db="EMBL/GenBank/DDBJ databases">
        <authorList>
            <person name="Weinstock G."/>
            <person name="Sodergren E."/>
            <person name="Lobos E.A."/>
            <person name="Fulton L."/>
            <person name="Fulton R."/>
            <person name="Courtney L."/>
            <person name="Fronick C."/>
            <person name="O'Laughlin M."/>
            <person name="Godfrey J."/>
            <person name="Wilson R.M."/>
            <person name="Miner T."/>
            <person name="Farmer C."/>
            <person name="Delehaunty K."/>
            <person name="Cordes M."/>
            <person name="Minx P."/>
            <person name="Tomlinson C."/>
            <person name="Chen J."/>
            <person name="Wollam A."/>
            <person name="Pepin K.H."/>
            <person name="Bhonagiri V."/>
            <person name="Zhang X."/>
            <person name="Warren W."/>
            <person name="Mitreva M."/>
            <person name="Mardis E.R."/>
            <person name="Wilson R.K."/>
        </authorList>
    </citation>
    <scope>NUCLEOTIDE SEQUENCE [LARGE SCALE GENOMIC DNA]</scope>
    <source>
        <strain evidence="4 5">ATCC 29099</strain>
    </source>
</reference>
<dbReference type="PANTHER" id="PTHR43278:SF1">
    <property type="entry name" value="IRON-SULFUR FLAVOPROTEIN MJ1083"/>
    <property type="match status" value="1"/>
</dbReference>
<dbReference type="eggNOG" id="COG0655">
    <property type="taxonomic scope" value="Bacteria"/>
</dbReference>
<evidence type="ECO:0000313" key="4">
    <source>
        <dbReference type="EMBL" id="ERK43841.1"/>
    </source>
</evidence>
<keyword evidence="1" id="KW-0285">Flavoprotein</keyword>
<organism evidence="4 5">
    <name type="scientific">Eubacterium ramulus ATCC 29099</name>
    <dbReference type="NCBI Taxonomy" id="1256908"/>
    <lineage>
        <taxon>Bacteria</taxon>
        <taxon>Bacillati</taxon>
        <taxon>Bacillota</taxon>
        <taxon>Clostridia</taxon>
        <taxon>Eubacteriales</taxon>
        <taxon>Eubacteriaceae</taxon>
        <taxon>Eubacterium</taxon>
    </lineage>
</organism>
<keyword evidence="5" id="KW-1185">Reference proteome</keyword>
<dbReference type="Gene3D" id="3.40.50.360">
    <property type="match status" value="1"/>
</dbReference>
<evidence type="ECO:0000259" key="3">
    <source>
        <dbReference type="Pfam" id="PF03358"/>
    </source>
</evidence>
<dbReference type="InterPro" id="IPR051796">
    <property type="entry name" value="ISF_SsuE-like"/>
</dbReference>
<name>U2PI51_EUBRA</name>
<keyword evidence="2" id="KW-0288">FMN</keyword>
<dbReference type="HOGENOM" id="CLU_050993_0_0_9"/>
<dbReference type="Pfam" id="PF03358">
    <property type="entry name" value="FMN_red"/>
    <property type="match status" value="1"/>
</dbReference>
<dbReference type="InterPro" id="IPR005025">
    <property type="entry name" value="FMN_Rdtase-like_dom"/>
</dbReference>
<dbReference type="InterPro" id="IPR029039">
    <property type="entry name" value="Flavoprotein-like_sf"/>
</dbReference>
<dbReference type="GO" id="GO:0016491">
    <property type="term" value="F:oxidoreductase activity"/>
    <property type="evidence" value="ECO:0007669"/>
    <property type="project" value="InterPro"/>
</dbReference>
<dbReference type="Proteomes" id="UP000016608">
    <property type="component" value="Unassembled WGS sequence"/>
</dbReference>
<dbReference type="AlphaFoldDB" id="U2PI51"/>
<feature type="non-terminal residue" evidence="4">
    <location>
        <position position="1"/>
    </location>
</feature>
<comment type="caution">
    <text evidence="4">The sequence shown here is derived from an EMBL/GenBank/DDBJ whole genome shotgun (WGS) entry which is preliminary data.</text>
</comment>
<sequence>PLSLLAHERSRFATCSFKPVNDIKTGGFTMKVLGIVAGRHNGNSEILVKEALLACQEAGAECKLINLFDYNIEHCTGCEGCTMQMGNVAMGKADKYNGCILKDKDDMDKIVQEMYTCNAIIVGVPTYDLTPSSLYLKFAQRFLAYELSFLLEIGAVKEDPHMVGGLIAVGGSCHDWQTLALEGMSATMFTQSVQVVDQMLSTRNGRPGNVLLRDEQIERAHKMGENIIKAINTPVEERGWLGDADQGMCPRCHSALIYKGDKHWDGIEFPFECAVCGAGGDLVKDENGEYKFVLAENGLIRDRNVNAARAEHLNEIIKTRIDFFEHMDVVQQKYGKYKELKFPAI</sequence>
<dbReference type="EMBL" id="AWVJ01000137">
    <property type="protein sequence ID" value="ERK43841.1"/>
    <property type="molecule type" value="Genomic_DNA"/>
</dbReference>
<dbReference type="PANTHER" id="PTHR43278">
    <property type="entry name" value="NAD(P)H-DEPENDENT FMN-CONTAINING OXIDOREDUCTASE YWQN-RELATED"/>
    <property type="match status" value="1"/>
</dbReference>
<evidence type="ECO:0000313" key="5">
    <source>
        <dbReference type="Proteomes" id="UP000016608"/>
    </source>
</evidence>
<dbReference type="SUPFAM" id="SSF52218">
    <property type="entry name" value="Flavoproteins"/>
    <property type="match status" value="1"/>
</dbReference>
<proteinExistence type="predicted"/>
<accession>U2PI51</accession>
<dbReference type="PATRIC" id="fig|1256908.3.peg.2043"/>
<evidence type="ECO:0000256" key="2">
    <source>
        <dbReference type="ARBA" id="ARBA00022643"/>
    </source>
</evidence>
<feature type="domain" description="NADPH-dependent FMN reductase-like" evidence="3">
    <location>
        <begin position="30"/>
        <end position="138"/>
    </location>
</feature>